<keyword evidence="3" id="KW-1185">Reference proteome</keyword>
<dbReference type="EMBL" id="JAJNDB010000006">
    <property type="protein sequence ID" value="MCD2196760.1"/>
    <property type="molecule type" value="Genomic_DNA"/>
</dbReference>
<dbReference type="InterPro" id="IPR036388">
    <property type="entry name" value="WH-like_DNA-bd_sf"/>
</dbReference>
<reference evidence="2 3" key="1">
    <citation type="submission" date="2021-11" db="EMBL/GenBank/DDBJ databases">
        <title>Draft genome sequence of Actinomycetospora sp. SF1 isolated from the rhizosphere soil.</title>
        <authorList>
            <person name="Duangmal K."/>
            <person name="Chantavorakit T."/>
        </authorList>
    </citation>
    <scope>NUCLEOTIDE SEQUENCE [LARGE SCALE GENOMIC DNA]</scope>
    <source>
        <strain evidence="2 3">TBRC 5722</strain>
    </source>
</reference>
<dbReference type="Proteomes" id="UP001199469">
    <property type="component" value="Unassembled WGS sequence"/>
</dbReference>
<dbReference type="InterPro" id="IPR036390">
    <property type="entry name" value="WH_DNA-bd_sf"/>
</dbReference>
<dbReference type="RefSeq" id="WP_230738636.1">
    <property type="nucleotide sequence ID" value="NZ_JAJNDB010000006.1"/>
</dbReference>
<dbReference type="PROSITE" id="PS50995">
    <property type="entry name" value="HTH_MARR_2"/>
    <property type="match status" value="1"/>
</dbReference>
<dbReference type="PRINTS" id="PR00598">
    <property type="entry name" value="HTHMARR"/>
</dbReference>
<sequence length="157" mass="16948">MTMSSSSPRATDRPGDASPFALGLLLRRAHDHAAGALVEALRPLGLELRHFAVLIELHRAGATSQRDLGAAIGMDKAMIVRVVDDLEKAGLAVRKPVPGDRRVREVEITDRGVEVFDAAHDNGAPLFDRLVAPLEPGEYDQLMDLLTRFTYPSAGTA</sequence>
<dbReference type="SUPFAM" id="SSF46785">
    <property type="entry name" value="Winged helix' DNA-binding domain"/>
    <property type="match status" value="1"/>
</dbReference>
<dbReference type="SMART" id="SM00347">
    <property type="entry name" value="HTH_MARR"/>
    <property type="match status" value="1"/>
</dbReference>
<accession>A0ABS8PGY7</accession>
<dbReference type="PANTHER" id="PTHR33164:SF99">
    <property type="entry name" value="MARR FAMILY REGULATORY PROTEIN"/>
    <property type="match status" value="1"/>
</dbReference>
<dbReference type="PANTHER" id="PTHR33164">
    <property type="entry name" value="TRANSCRIPTIONAL REGULATOR, MARR FAMILY"/>
    <property type="match status" value="1"/>
</dbReference>
<dbReference type="Pfam" id="PF12802">
    <property type="entry name" value="MarR_2"/>
    <property type="match status" value="1"/>
</dbReference>
<protein>
    <submittedName>
        <fullName evidence="2">MarR family transcriptional regulator</fullName>
    </submittedName>
</protein>
<dbReference type="Gene3D" id="1.10.10.10">
    <property type="entry name" value="Winged helix-like DNA-binding domain superfamily/Winged helix DNA-binding domain"/>
    <property type="match status" value="1"/>
</dbReference>
<comment type="caution">
    <text evidence="2">The sequence shown here is derived from an EMBL/GenBank/DDBJ whole genome shotgun (WGS) entry which is preliminary data.</text>
</comment>
<dbReference type="InterPro" id="IPR000835">
    <property type="entry name" value="HTH_MarR-typ"/>
</dbReference>
<organism evidence="2 3">
    <name type="scientific">Actinomycetospora endophytica</name>
    <dbReference type="NCBI Taxonomy" id="2291215"/>
    <lineage>
        <taxon>Bacteria</taxon>
        <taxon>Bacillati</taxon>
        <taxon>Actinomycetota</taxon>
        <taxon>Actinomycetes</taxon>
        <taxon>Pseudonocardiales</taxon>
        <taxon>Pseudonocardiaceae</taxon>
        <taxon>Actinomycetospora</taxon>
    </lineage>
</organism>
<proteinExistence type="predicted"/>
<evidence type="ECO:0000313" key="3">
    <source>
        <dbReference type="Proteomes" id="UP001199469"/>
    </source>
</evidence>
<evidence type="ECO:0000313" key="2">
    <source>
        <dbReference type="EMBL" id="MCD2196760.1"/>
    </source>
</evidence>
<evidence type="ECO:0000259" key="1">
    <source>
        <dbReference type="PROSITE" id="PS50995"/>
    </source>
</evidence>
<dbReference type="InterPro" id="IPR039422">
    <property type="entry name" value="MarR/SlyA-like"/>
</dbReference>
<gene>
    <name evidence="2" type="ORF">LQ327_25650</name>
</gene>
<name>A0ABS8PGY7_9PSEU</name>
<feature type="domain" description="HTH marR-type" evidence="1">
    <location>
        <begin position="19"/>
        <end position="151"/>
    </location>
</feature>